<dbReference type="InterPro" id="IPR050796">
    <property type="entry name" value="SCF_F-box_component"/>
</dbReference>
<dbReference type="SMART" id="SM00256">
    <property type="entry name" value="FBOX"/>
    <property type="match status" value="1"/>
</dbReference>
<comment type="caution">
    <text evidence="2">The sequence shown here is derived from an EMBL/GenBank/DDBJ whole genome shotgun (WGS) entry which is preliminary data.</text>
</comment>
<dbReference type="InterPro" id="IPR036047">
    <property type="entry name" value="F-box-like_dom_sf"/>
</dbReference>
<organism evidence="2 3">
    <name type="scientific">Musa balbisiana</name>
    <name type="common">Banana</name>
    <dbReference type="NCBI Taxonomy" id="52838"/>
    <lineage>
        <taxon>Eukaryota</taxon>
        <taxon>Viridiplantae</taxon>
        <taxon>Streptophyta</taxon>
        <taxon>Embryophyta</taxon>
        <taxon>Tracheophyta</taxon>
        <taxon>Spermatophyta</taxon>
        <taxon>Magnoliopsida</taxon>
        <taxon>Liliopsida</taxon>
        <taxon>Zingiberales</taxon>
        <taxon>Musaceae</taxon>
        <taxon>Musa</taxon>
    </lineage>
</organism>
<dbReference type="Gene3D" id="1.20.1280.50">
    <property type="match status" value="1"/>
</dbReference>
<dbReference type="PANTHER" id="PTHR31672">
    <property type="entry name" value="BNACNNG10540D PROTEIN"/>
    <property type="match status" value="1"/>
</dbReference>
<dbReference type="InterPro" id="IPR006527">
    <property type="entry name" value="F-box-assoc_dom_typ1"/>
</dbReference>
<dbReference type="InterPro" id="IPR001810">
    <property type="entry name" value="F-box_dom"/>
</dbReference>
<dbReference type="STRING" id="52838.A0A4V4H5W5"/>
<dbReference type="EMBL" id="PYDT01000006">
    <property type="protein sequence ID" value="THU57616.1"/>
    <property type="molecule type" value="Genomic_DNA"/>
</dbReference>
<name>A0A4V4H5W5_MUSBA</name>
<protein>
    <recommendedName>
        <fullName evidence="1">F-box domain-containing protein</fullName>
    </recommendedName>
</protein>
<keyword evidence="3" id="KW-1185">Reference proteome</keyword>
<evidence type="ECO:0000259" key="1">
    <source>
        <dbReference type="PROSITE" id="PS50181"/>
    </source>
</evidence>
<feature type="domain" description="F-box" evidence="1">
    <location>
        <begin position="29"/>
        <end position="80"/>
    </location>
</feature>
<dbReference type="SUPFAM" id="SSF81383">
    <property type="entry name" value="F-box domain"/>
    <property type="match status" value="1"/>
</dbReference>
<sequence>MDSSSPSISYRYNGRYICSINLVVMKKLASRSCLLPDDVLIEILSYLPAKTFFKFLSVCKTFRQLSSNSHFLLSQSYHSKAISGFFVQRYYTFRSLLLIDPYAGMPRSSLDCLRKRNTRILGSAGGLVFVWHRNDGSFDATTSNLFVYNPARRTRCHLPSPPSKCLRGGIAVRFMTDINRLTKDYKLVYLSPTGQSSLYHCQVYDSAARAWTMNKQLNCGWRALDLQHPVVNGETVFWVSTLRTQVVIDPYVFAFNMRTECTEIIELPREATIRDADTIGIADWERSTICLIHYGSLSQVFALWLLRETRNGVPRWMKAHEISSGQMGLRKPCYVSSVMLSEVETITLLVFTVYDEVYSYSIKDGDLKKLGSVGIDDPTLIPYVNLLRPCGEQEELLEAI</sequence>
<reference evidence="2 3" key="1">
    <citation type="journal article" date="2019" name="Nat. Plants">
        <title>Genome sequencing of Musa balbisiana reveals subgenome evolution and function divergence in polyploid bananas.</title>
        <authorList>
            <person name="Yao X."/>
        </authorList>
    </citation>
    <scope>NUCLEOTIDE SEQUENCE [LARGE SCALE GENOMIC DNA]</scope>
    <source>
        <strain evidence="3">cv. DH-PKW</strain>
        <tissue evidence="2">Leaves</tissue>
    </source>
</reference>
<accession>A0A4V4H5W5</accession>
<dbReference type="PROSITE" id="PS50181">
    <property type="entry name" value="FBOX"/>
    <property type="match status" value="1"/>
</dbReference>
<proteinExistence type="predicted"/>
<dbReference type="Pfam" id="PF07734">
    <property type="entry name" value="FBA_1"/>
    <property type="match status" value="1"/>
</dbReference>
<evidence type="ECO:0000313" key="2">
    <source>
        <dbReference type="EMBL" id="THU57616.1"/>
    </source>
</evidence>
<dbReference type="Proteomes" id="UP000317650">
    <property type="component" value="Chromosome 3"/>
</dbReference>
<gene>
    <name evidence="2" type="ORF">C4D60_Mb03t05410</name>
</gene>
<evidence type="ECO:0000313" key="3">
    <source>
        <dbReference type="Proteomes" id="UP000317650"/>
    </source>
</evidence>
<dbReference type="Pfam" id="PF00646">
    <property type="entry name" value="F-box"/>
    <property type="match status" value="1"/>
</dbReference>
<dbReference type="AlphaFoldDB" id="A0A4V4H5W5"/>
<dbReference type="PANTHER" id="PTHR31672:SF13">
    <property type="entry name" value="F-BOX PROTEIN CPR30-LIKE"/>
    <property type="match status" value="1"/>
</dbReference>